<name>A0A3M7PGN3_BRAPC</name>
<dbReference type="Proteomes" id="UP000276133">
    <property type="component" value="Unassembled WGS sequence"/>
</dbReference>
<dbReference type="AlphaFoldDB" id="A0A3M7PGN3"/>
<evidence type="ECO:0000313" key="2">
    <source>
        <dbReference type="Proteomes" id="UP000276133"/>
    </source>
</evidence>
<proteinExistence type="predicted"/>
<accession>A0A3M7PGN3</accession>
<sequence>MKLTQKSDFDLFGLIEKITTSMELQSRSILYFYASWNILDDCLISVTKQFINGSNFVDKQFYEFGFYEYHLT</sequence>
<organism evidence="1 2">
    <name type="scientific">Brachionus plicatilis</name>
    <name type="common">Marine rotifer</name>
    <name type="synonym">Brachionus muelleri</name>
    <dbReference type="NCBI Taxonomy" id="10195"/>
    <lineage>
        <taxon>Eukaryota</taxon>
        <taxon>Metazoa</taxon>
        <taxon>Spiralia</taxon>
        <taxon>Gnathifera</taxon>
        <taxon>Rotifera</taxon>
        <taxon>Eurotatoria</taxon>
        <taxon>Monogononta</taxon>
        <taxon>Pseudotrocha</taxon>
        <taxon>Ploima</taxon>
        <taxon>Brachionidae</taxon>
        <taxon>Brachionus</taxon>
    </lineage>
</organism>
<protein>
    <submittedName>
        <fullName evidence="1">Uncharacterized protein</fullName>
    </submittedName>
</protein>
<dbReference type="EMBL" id="REGN01010883">
    <property type="protein sequence ID" value="RMZ98261.1"/>
    <property type="molecule type" value="Genomic_DNA"/>
</dbReference>
<comment type="caution">
    <text evidence="1">The sequence shown here is derived from an EMBL/GenBank/DDBJ whole genome shotgun (WGS) entry which is preliminary data.</text>
</comment>
<gene>
    <name evidence="1" type="ORF">BpHYR1_031812</name>
</gene>
<reference evidence="1 2" key="1">
    <citation type="journal article" date="2018" name="Sci. Rep.">
        <title>Genomic signatures of local adaptation to the degree of environmental predictability in rotifers.</title>
        <authorList>
            <person name="Franch-Gras L."/>
            <person name="Hahn C."/>
            <person name="Garcia-Roger E.M."/>
            <person name="Carmona M.J."/>
            <person name="Serra M."/>
            <person name="Gomez A."/>
        </authorList>
    </citation>
    <scope>NUCLEOTIDE SEQUENCE [LARGE SCALE GENOMIC DNA]</scope>
    <source>
        <strain evidence="1">HYR1</strain>
    </source>
</reference>
<keyword evidence="2" id="KW-1185">Reference proteome</keyword>
<evidence type="ECO:0000313" key="1">
    <source>
        <dbReference type="EMBL" id="RMZ98261.1"/>
    </source>
</evidence>